<dbReference type="AlphaFoldDB" id="A0A1B6GKD4"/>
<feature type="non-terminal residue" evidence="1">
    <location>
        <position position="176"/>
    </location>
</feature>
<name>A0A1B6GKD4_9HEMI</name>
<sequence length="176" mass="20705">VDLSDSGLKVDELIHTMECHGLRIVWSFTREFKESRSLIDHVYTDLPQDHVTASVLVTALADHHAQMTVVKLPPQRDALPRFRSCRSFTDENTLIFKHFLAREQWAEVYSAVSVETKMENFISMISFYINQAFPEKKIRCKKKKFYSKVSLSEEQADIRDLVRWWYFITKDLEKAN</sequence>
<gene>
    <name evidence="1" type="ORF">g.98</name>
</gene>
<protein>
    <submittedName>
        <fullName evidence="1">Uncharacterized protein</fullName>
    </submittedName>
</protein>
<proteinExistence type="predicted"/>
<accession>A0A1B6GKD4</accession>
<feature type="non-terminal residue" evidence="1">
    <location>
        <position position="1"/>
    </location>
</feature>
<evidence type="ECO:0000313" key="1">
    <source>
        <dbReference type="EMBL" id="JAS62914.1"/>
    </source>
</evidence>
<dbReference type="EMBL" id="GECZ01006855">
    <property type="protein sequence ID" value="JAS62914.1"/>
    <property type="molecule type" value="Transcribed_RNA"/>
</dbReference>
<reference evidence="1" key="1">
    <citation type="submission" date="2015-11" db="EMBL/GenBank/DDBJ databases">
        <title>De novo transcriptome assembly of four potential Pierce s Disease insect vectors from Arizona vineyards.</title>
        <authorList>
            <person name="Tassone E.E."/>
        </authorList>
    </citation>
    <scope>NUCLEOTIDE SEQUENCE</scope>
</reference>
<organism evidence="1">
    <name type="scientific">Cuerna arida</name>
    <dbReference type="NCBI Taxonomy" id="1464854"/>
    <lineage>
        <taxon>Eukaryota</taxon>
        <taxon>Metazoa</taxon>
        <taxon>Ecdysozoa</taxon>
        <taxon>Arthropoda</taxon>
        <taxon>Hexapoda</taxon>
        <taxon>Insecta</taxon>
        <taxon>Pterygota</taxon>
        <taxon>Neoptera</taxon>
        <taxon>Paraneoptera</taxon>
        <taxon>Hemiptera</taxon>
        <taxon>Auchenorrhyncha</taxon>
        <taxon>Membracoidea</taxon>
        <taxon>Cicadellidae</taxon>
        <taxon>Cicadellinae</taxon>
        <taxon>Proconiini</taxon>
        <taxon>Cuerna</taxon>
    </lineage>
</organism>